<dbReference type="PROSITE" id="PS50268">
    <property type="entry name" value="CADHERIN_2"/>
    <property type="match status" value="1"/>
</dbReference>
<dbReference type="Gene3D" id="2.60.40.3440">
    <property type="match status" value="2"/>
</dbReference>
<feature type="region of interest" description="Disordered" evidence="1">
    <location>
        <begin position="1"/>
        <end position="29"/>
    </location>
</feature>
<dbReference type="InterPro" id="IPR002126">
    <property type="entry name" value="Cadherin-like_dom"/>
</dbReference>
<proteinExistence type="predicted"/>
<dbReference type="InterPro" id="IPR013783">
    <property type="entry name" value="Ig-like_fold"/>
</dbReference>
<dbReference type="Gene3D" id="2.60.40.2810">
    <property type="match status" value="1"/>
</dbReference>
<dbReference type="NCBIfam" id="NF012211">
    <property type="entry name" value="tand_rpt_95"/>
    <property type="match status" value="3"/>
</dbReference>
<sequence>MAHVVQMGDRSNDIPAAHTPMTTSPPRPAPSRYPCLCLSLVLLTWLGCRSQPPPAEPLATSTSTTVTAPFDVAAVMRQVHFAYRPSGEEWSGGHSTYDVRASGEGLALTPVLAREGAPKGEPLRLGQARLQRGGVRLTTGKTQGSVDAEGRLLLEREGLSEHLSNAEDGVTQSWRLDRAPPGDGDLRLDIPVSGLSFAGSTADGLHFATARSALGFRYGHAAWVDGEGRRTELPSGYANDTIGVTVPEVLLKSSAFPITLSVVITPEQGVDLPIQGPTWGNWMHDVAVGSNGTDYLVVWFDLRDGTAPNLFGARVSSTGVVLDPAGISISSERGDRLSATVASNGADYLVVWTSTEYVENELREDIRAARVTSGGHVEDTPSILLSPDNHAERRPSVASVGPDYLVVWERWRYGAAERSIVATRVTSAGQRLAPVTLNLSDPERDHLTPSVASNGVEYLVAWLELRTTGEQALLGVRVSPQGEVVPESRRVIAGNPQGLPASPAVASNGSGFLVAWVDRQEGDARGSYCARLSSAGDVLDTAGLRISSQLPTSFDAELRVAGNDVNYLVVWEQADGIHGVIVPPEGMLGPQRVLSANTSLLRHDTPDVASNGTDFFAVWETWNVTTDFLSSTIQGTRVTGAGTVVDAPSPLLVTAASNTQSAPAVATNGTTYLVVWNDFRGGASDIIGARVSLAGELLDPQGIAIAAADFDQRTPSIASNGLDYLVLWNTRDPNVSTRSVIKGALVAGAGQVLSPTPLSFPSGAWYVAGSAAVASNGTDYLVVWESYDLGSSAVLGVRVTREGVVLDSPFLVLARAREHAWPAVTFNGEHYFVAWLNKRTLTPGEWDVHGVRVTSAGVVVDPPGRRLAAIPAEPSDLRLASNGKDALVVWRAGNAVRAARVTHEGTSLDPFGILVAQSPRGLTSARVASLGTEYLVVWRDFRNESPDTPTYRSKGDIYGARVTGAGLVREPAGIAISVSASVESMPAIVSSPLRRSAFVVYTRYDDSPSFMSQRVRGRFISFNDNEPPAAMDQGLLLPEDASLPFTLQGTDPEGLGLSYILGPAPSRGTLTGTGADYRYTPTPHFHGSDSFTYQVSDGELLSAPATVSFQVTPVNDAPSVPEPLAPSDGFESEGGLSTFRWSASTDIEGDAVSYHLEFLRDGVVSRTHVASSTTYTLPLAEALPEGRYSWRVRAVDAGNASSAPSSERVLISLPRRNLPPTASGQTASTNEDTALPLHLQGQDPEGQPLTFTVTTPPTNGVLTGHGAALTYVPRENFHGTDSLVFTVSDGAQSSTPATVSIQVMSINDAPTVPGLLAPANGVVLVEGARAALQWSPSTDVEADAVDYIVELLQAGVVIHRHVMEPAARELVVEGGLAPGDWHWRVSARDAWGAASAPSVERSLTVTPKSALPPSATPRAVDTREETRVDFVLEGHDPVGRTLMFSIESLPEHGTLGGASEYRHYTPTANFHGEDHFTFRVYNGETWSEPATVTIQVASINDVPSVPRLLAPADGAVVEGGLATFQWEASVDVDGDPLDYVLEFLQEGRVVWTFALAGTTSRELMGENERLAVGRYSWRVRAVDNQGGSSDMAPERAFTVVARVPPPDDSPGGAPKAPPASGCGCGATSGSTSAPFALALMGWLARRGARAARFPSSLLPSRRRAT</sequence>
<comment type="caution">
    <text evidence="3">The sequence shown here is derived from an EMBL/GenBank/DDBJ whole genome shotgun (WGS) entry which is preliminary data.</text>
</comment>
<evidence type="ECO:0000313" key="3">
    <source>
        <dbReference type="EMBL" id="NOJ77214.1"/>
    </source>
</evidence>
<evidence type="ECO:0000256" key="1">
    <source>
        <dbReference type="SAM" id="MobiDB-lite"/>
    </source>
</evidence>
<evidence type="ECO:0000259" key="2">
    <source>
        <dbReference type="PROSITE" id="PS50268"/>
    </source>
</evidence>
<accession>A0A7Y4IDS4</accession>
<gene>
    <name evidence="3" type="ORF">HNV28_02375</name>
</gene>
<feature type="region of interest" description="Disordered" evidence="1">
    <location>
        <begin position="1602"/>
        <end position="1626"/>
    </location>
</feature>
<feature type="domain" description="Cadherin" evidence="2">
    <location>
        <begin position="1171"/>
        <end position="1312"/>
    </location>
</feature>
<dbReference type="GO" id="GO:0007156">
    <property type="term" value="P:homophilic cell adhesion via plasma membrane adhesion molecules"/>
    <property type="evidence" value="ECO:0007669"/>
    <property type="project" value="InterPro"/>
</dbReference>
<dbReference type="GO" id="GO:0005509">
    <property type="term" value="F:calcium ion binding"/>
    <property type="evidence" value="ECO:0007669"/>
    <property type="project" value="InterPro"/>
</dbReference>
<dbReference type="GO" id="GO:0016020">
    <property type="term" value="C:membrane"/>
    <property type="evidence" value="ECO:0007669"/>
    <property type="project" value="InterPro"/>
</dbReference>
<dbReference type="EMBL" id="JABFNT010000006">
    <property type="protein sequence ID" value="NOJ77214.1"/>
    <property type="molecule type" value="Genomic_DNA"/>
</dbReference>
<evidence type="ECO:0000313" key="4">
    <source>
        <dbReference type="Proteomes" id="UP000533080"/>
    </source>
</evidence>
<name>A0A7Y4IDS4_MYXXA</name>
<dbReference type="SUPFAM" id="SSF49265">
    <property type="entry name" value="Fibronectin type III"/>
    <property type="match status" value="2"/>
</dbReference>
<dbReference type="InterPro" id="IPR036116">
    <property type="entry name" value="FN3_sf"/>
</dbReference>
<feature type="compositionally biased region" description="Low complexity" evidence="1">
    <location>
        <begin position="1609"/>
        <end position="1626"/>
    </location>
</feature>
<dbReference type="Gene3D" id="2.60.40.10">
    <property type="entry name" value="Immunoglobulins"/>
    <property type="match status" value="2"/>
</dbReference>
<dbReference type="Proteomes" id="UP000533080">
    <property type="component" value="Unassembled WGS sequence"/>
</dbReference>
<protein>
    <submittedName>
        <fullName evidence="3">Tandem-95 repeat protein</fullName>
    </submittedName>
</protein>
<reference evidence="3 4" key="1">
    <citation type="submission" date="2020-05" db="EMBL/GenBank/DDBJ databases">
        <authorList>
            <person name="Whitworth D."/>
        </authorList>
    </citation>
    <scope>NUCLEOTIDE SEQUENCE [LARGE SCALE GENOMIC DNA]</scope>
    <source>
        <strain evidence="3 4">AM005</strain>
    </source>
</reference>
<organism evidence="3 4">
    <name type="scientific">Myxococcus xanthus</name>
    <dbReference type="NCBI Taxonomy" id="34"/>
    <lineage>
        <taxon>Bacteria</taxon>
        <taxon>Pseudomonadati</taxon>
        <taxon>Myxococcota</taxon>
        <taxon>Myxococcia</taxon>
        <taxon>Myxococcales</taxon>
        <taxon>Cystobacterineae</taxon>
        <taxon>Myxococcaceae</taxon>
        <taxon>Myxococcus</taxon>
    </lineage>
</organism>
<dbReference type="Pfam" id="PF17963">
    <property type="entry name" value="Big_9"/>
    <property type="match status" value="3"/>
</dbReference>